<keyword evidence="2" id="KW-0238">DNA-binding</keyword>
<dbReference type="AlphaFoldDB" id="A0A542SPN1"/>
<feature type="domain" description="HTH lacI-type" evidence="4">
    <location>
        <begin position="12"/>
        <end position="66"/>
    </location>
</feature>
<comment type="caution">
    <text evidence="5">The sequence shown here is derived from an EMBL/GenBank/DDBJ whole genome shotgun (WGS) entry which is preliminary data.</text>
</comment>
<name>A0A542SPN1_9MICO</name>
<sequence>MSEQAGRAPRRPTIADVARLAKTSRGTVSFVINDRPGVAPATRERVRKAMDELGWRPNQLARSLSTQRAYGIGFILARDPRALSSDPFFGPFIAGMEQKLDEAGQFLVLRFVSGKESEIQAYRDLAEQGRVDGFVLSDLRTDDPRIDLISSLGTHAVTLNVADTTTTIPAVSRSDEPGVLAAVDHLADLGHRHIAYVGGPAHYLHAIRRRATWQAALASRNLPEGRSVQSDFTAAGGSAATEQLLDLPARERPTAIVYANDLMAASGMSVAISRGIRVPQELSVVGYDDFELSAYLTPSLTTVRTDPMAWGVAAIDQLLRVIDGKPARDVALPHPVLVPRQSTGPAPRTR</sequence>
<dbReference type="InterPro" id="IPR010982">
    <property type="entry name" value="Lambda_DNA-bd_dom_sf"/>
</dbReference>
<keyword evidence="6" id="KW-1185">Reference proteome</keyword>
<evidence type="ECO:0000256" key="2">
    <source>
        <dbReference type="ARBA" id="ARBA00023125"/>
    </source>
</evidence>
<gene>
    <name evidence="5" type="ORF">FB389_1249</name>
</gene>
<dbReference type="Gene3D" id="1.10.260.40">
    <property type="entry name" value="lambda repressor-like DNA-binding domains"/>
    <property type="match status" value="1"/>
</dbReference>
<evidence type="ECO:0000256" key="3">
    <source>
        <dbReference type="ARBA" id="ARBA00023163"/>
    </source>
</evidence>
<reference evidence="5 6" key="1">
    <citation type="submission" date="2019-06" db="EMBL/GenBank/DDBJ databases">
        <title>Sequencing the genomes of 1000 actinobacteria strains.</title>
        <authorList>
            <person name="Klenk H.-P."/>
        </authorList>
    </citation>
    <scope>NUCLEOTIDE SEQUENCE [LARGE SCALE GENOMIC DNA]</scope>
    <source>
        <strain evidence="5 6">DSM 10596</strain>
    </source>
</reference>
<dbReference type="Pfam" id="PF13377">
    <property type="entry name" value="Peripla_BP_3"/>
    <property type="match status" value="1"/>
</dbReference>
<accession>A0A542SPN1</accession>
<keyword evidence="1" id="KW-0805">Transcription regulation</keyword>
<dbReference type="PANTHER" id="PTHR30146:SF155">
    <property type="entry name" value="ALANINE RACEMASE"/>
    <property type="match status" value="1"/>
</dbReference>
<dbReference type="RefSeq" id="WP_142111916.1">
    <property type="nucleotide sequence ID" value="NZ_BAAATB010000002.1"/>
</dbReference>
<dbReference type="InterPro" id="IPR028082">
    <property type="entry name" value="Peripla_BP_I"/>
</dbReference>
<proteinExistence type="predicted"/>
<dbReference type="InterPro" id="IPR046335">
    <property type="entry name" value="LacI/GalR-like_sensor"/>
</dbReference>
<dbReference type="CDD" id="cd01392">
    <property type="entry name" value="HTH_LacI"/>
    <property type="match status" value="1"/>
</dbReference>
<dbReference type="Gene3D" id="3.40.50.2300">
    <property type="match status" value="2"/>
</dbReference>
<evidence type="ECO:0000259" key="4">
    <source>
        <dbReference type="PROSITE" id="PS50932"/>
    </source>
</evidence>
<dbReference type="Pfam" id="PF00356">
    <property type="entry name" value="LacI"/>
    <property type="match status" value="1"/>
</dbReference>
<keyword evidence="3" id="KW-0804">Transcription</keyword>
<dbReference type="PROSITE" id="PS50932">
    <property type="entry name" value="HTH_LACI_2"/>
    <property type="match status" value="1"/>
</dbReference>
<dbReference type="SUPFAM" id="SSF53822">
    <property type="entry name" value="Periplasmic binding protein-like I"/>
    <property type="match status" value="1"/>
</dbReference>
<dbReference type="PANTHER" id="PTHR30146">
    <property type="entry name" value="LACI-RELATED TRANSCRIPTIONAL REPRESSOR"/>
    <property type="match status" value="1"/>
</dbReference>
<dbReference type="Proteomes" id="UP000316181">
    <property type="component" value="Unassembled WGS sequence"/>
</dbReference>
<dbReference type="GO" id="GO:0003700">
    <property type="term" value="F:DNA-binding transcription factor activity"/>
    <property type="evidence" value="ECO:0007669"/>
    <property type="project" value="TreeGrafter"/>
</dbReference>
<dbReference type="CDD" id="cd06267">
    <property type="entry name" value="PBP1_LacI_sugar_binding-like"/>
    <property type="match status" value="1"/>
</dbReference>
<organism evidence="5 6">
    <name type="scientific">Rarobacter incanus</name>
    <dbReference type="NCBI Taxonomy" id="153494"/>
    <lineage>
        <taxon>Bacteria</taxon>
        <taxon>Bacillati</taxon>
        <taxon>Actinomycetota</taxon>
        <taxon>Actinomycetes</taxon>
        <taxon>Micrococcales</taxon>
        <taxon>Rarobacteraceae</taxon>
        <taxon>Rarobacter</taxon>
    </lineage>
</organism>
<evidence type="ECO:0000256" key="1">
    <source>
        <dbReference type="ARBA" id="ARBA00023015"/>
    </source>
</evidence>
<dbReference type="SUPFAM" id="SSF47413">
    <property type="entry name" value="lambda repressor-like DNA-binding domains"/>
    <property type="match status" value="1"/>
</dbReference>
<dbReference type="EMBL" id="VFNV01000001">
    <property type="protein sequence ID" value="TQK76566.1"/>
    <property type="molecule type" value="Genomic_DNA"/>
</dbReference>
<protein>
    <submittedName>
        <fullName evidence="5">LacI family transcriptional regulator</fullName>
    </submittedName>
</protein>
<dbReference type="OrthoDB" id="3510266at2"/>
<dbReference type="GO" id="GO:0000976">
    <property type="term" value="F:transcription cis-regulatory region binding"/>
    <property type="evidence" value="ECO:0007669"/>
    <property type="project" value="TreeGrafter"/>
</dbReference>
<evidence type="ECO:0000313" key="6">
    <source>
        <dbReference type="Proteomes" id="UP000316181"/>
    </source>
</evidence>
<dbReference type="SMART" id="SM00354">
    <property type="entry name" value="HTH_LACI"/>
    <property type="match status" value="1"/>
</dbReference>
<dbReference type="InterPro" id="IPR000843">
    <property type="entry name" value="HTH_LacI"/>
</dbReference>
<evidence type="ECO:0000313" key="5">
    <source>
        <dbReference type="EMBL" id="TQK76566.1"/>
    </source>
</evidence>